<dbReference type="SUPFAM" id="SSF52540">
    <property type="entry name" value="P-loop containing nucleoside triphosphate hydrolases"/>
    <property type="match status" value="1"/>
</dbReference>
<dbReference type="AlphaFoldDB" id="A0A9W6HII2"/>
<dbReference type="PANTHER" id="PTHR46844:SF1">
    <property type="entry name" value="SLR5058 PROTEIN"/>
    <property type="match status" value="1"/>
</dbReference>
<reference evidence="2" key="1">
    <citation type="journal article" date="2014" name="Int. J. Syst. Evol. Microbiol.">
        <title>Complete genome sequence of Corynebacterium casei LMG S-19264T (=DSM 44701T), isolated from a smear-ripened cheese.</title>
        <authorList>
            <consortium name="US DOE Joint Genome Institute (JGI-PGF)"/>
            <person name="Walter F."/>
            <person name="Albersmeier A."/>
            <person name="Kalinowski J."/>
            <person name="Ruckert C."/>
        </authorList>
    </citation>
    <scope>NUCLEOTIDE SEQUENCE</scope>
    <source>
        <strain evidence="2">VKM Ac-1447</strain>
    </source>
</reference>
<dbReference type="Gene3D" id="3.40.50.300">
    <property type="entry name" value="P-loop containing nucleotide triphosphate hydrolases"/>
    <property type="match status" value="1"/>
</dbReference>
<evidence type="ECO:0000313" key="3">
    <source>
        <dbReference type="Proteomes" id="UP001142317"/>
    </source>
</evidence>
<organism evidence="2 3">
    <name type="scientific">Microbacterium imperiale</name>
    <dbReference type="NCBI Taxonomy" id="33884"/>
    <lineage>
        <taxon>Bacteria</taxon>
        <taxon>Bacillati</taxon>
        <taxon>Actinomycetota</taxon>
        <taxon>Actinomycetes</taxon>
        <taxon>Micrococcales</taxon>
        <taxon>Microbacteriaceae</taxon>
        <taxon>Microbacterium</taxon>
    </lineage>
</organism>
<accession>A0A9W6HII2</accession>
<dbReference type="PROSITE" id="PS50837">
    <property type="entry name" value="NACHT"/>
    <property type="match status" value="1"/>
</dbReference>
<dbReference type="EMBL" id="BSEO01000014">
    <property type="protein sequence ID" value="GLJ80771.1"/>
    <property type="molecule type" value="Genomic_DNA"/>
</dbReference>
<name>A0A9W6HII2_9MICO</name>
<dbReference type="Pfam" id="PF05729">
    <property type="entry name" value="NACHT"/>
    <property type="match status" value="1"/>
</dbReference>
<proteinExistence type="predicted"/>
<dbReference type="Proteomes" id="UP001142317">
    <property type="component" value="Unassembled WGS sequence"/>
</dbReference>
<dbReference type="PANTHER" id="PTHR46844">
    <property type="entry name" value="SLR5058 PROTEIN"/>
    <property type="match status" value="1"/>
</dbReference>
<dbReference type="InterPro" id="IPR027417">
    <property type="entry name" value="P-loop_NTPase"/>
</dbReference>
<evidence type="ECO:0000259" key="1">
    <source>
        <dbReference type="PROSITE" id="PS50837"/>
    </source>
</evidence>
<reference evidence="2" key="2">
    <citation type="submission" date="2023-01" db="EMBL/GenBank/DDBJ databases">
        <authorList>
            <person name="Sun Q."/>
            <person name="Evtushenko L."/>
        </authorList>
    </citation>
    <scope>NUCLEOTIDE SEQUENCE</scope>
    <source>
        <strain evidence="2">VKM Ac-1447</strain>
    </source>
</reference>
<keyword evidence="3" id="KW-1185">Reference proteome</keyword>
<evidence type="ECO:0000313" key="2">
    <source>
        <dbReference type="EMBL" id="GLJ80771.1"/>
    </source>
</evidence>
<dbReference type="InterPro" id="IPR007111">
    <property type="entry name" value="NACHT_NTPase"/>
</dbReference>
<gene>
    <name evidence="2" type="ORF">GCM10017586_24540</name>
</gene>
<feature type="domain" description="NACHT" evidence="1">
    <location>
        <begin position="256"/>
        <end position="376"/>
    </location>
</feature>
<dbReference type="RefSeq" id="WP_210006968.1">
    <property type="nucleotide sequence ID" value="NZ_BSEO01000014.1"/>
</dbReference>
<protein>
    <recommendedName>
        <fullName evidence="1">NACHT domain-containing protein</fullName>
    </recommendedName>
</protein>
<sequence>MEAEIAAHATGDPMMNQLIIGLVTDACSLMIQRVIRSARERTRRASRKVDVLDALRWDDRAFTPSIALLAGIPQLDADAVTVRSALVARRTRTVFSQVAACALLSEYESRRDELGKLLKAALSAEGLEIPESTAQILLDILYQLTQLALQNVTSSPHSAAVAEQTARTVLLQATLESIAADVAILSRNHERDSESDREWEERYRAQCVRRHGIIIPPDNNKRTPVPLDEIYVPGRIATSMRATETLTVYDLAPDLDRHVILGDPGGGKSTATNALAHKIASEETDRLPFVVILRDFAAVMHEESIAGYIQRTVASRYETSAPPDGLIERILRHGKAVVLLDGLDELLDPTKRGVMAEKVELFSNNYPSAAVLITSRRVGYIEAQLDPTVFRAFELSAYTDEDVAAYVAKWFSLNASGLQLAPGTVVADVVQAFLEESQSISDLRSNPLLLALLCIIYRGQNYLPRNRVGIYEKCTELLFETWDRSRGLVYDFAFDSHIDAALKHLAFWMFTNDEGGEGVTEEQLVAEIGSFFANQAYETEEKAAEAAKAFIGFCKGRAWVLTETGLSPEDEPLFTFAHRTFLEFYAAAQVTRKYPEPEKLALQLVKRVSRSEWDTVGQLAIQLINRSVEKGAERAISKMIRSATAVNRTLEYKSNTLSFVARCLQDLPPAPALLRLGFIHLTALVDDMFASNGSVAVWHQLEYSLALVYRQDVTGESILLSEMRDYVGASPTSDKTKYRAKLFVAKSCLRNRQTSEDEEKIFRDAFIDSWSDKEWLEFDSLRFAYFLNIIDLPEIVAKSLAVGARPLDPWLVDLAASESPYHGGYYSMASSVILLDRIGSERIARTHSTSGRRWFGSLANEIGEWLRDSAASPLASARVVDAQELLFSIDAPDEPEFELSPGQATAALVFACAFVEMIGSRLDDLVAAFSVPTIITSASAALKRGQWNSSHFDQVEESPVKERLRAWAEGRQQFVDAENRSHVLGDRVR</sequence>
<comment type="caution">
    <text evidence="2">The sequence shown here is derived from an EMBL/GenBank/DDBJ whole genome shotgun (WGS) entry which is preliminary data.</text>
</comment>